<keyword evidence="5 10" id="KW-1133">Transmembrane helix</keyword>
<dbReference type="Gene3D" id="6.10.140.1330">
    <property type="match status" value="1"/>
</dbReference>
<dbReference type="GO" id="GO:0015385">
    <property type="term" value="F:sodium:proton antiporter activity"/>
    <property type="evidence" value="ECO:0007669"/>
    <property type="project" value="InterPro"/>
</dbReference>
<comment type="function">
    <text evidence="10">Na(+)/H(+) antiporter that extrudes sodium in exchange for external protons.</text>
</comment>
<keyword evidence="2 10" id="KW-0813">Transport</keyword>
<keyword evidence="7 10" id="KW-0406">Ion transport</keyword>
<dbReference type="Proteomes" id="UP000317730">
    <property type="component" value="Unassembled WGS sequence"/>
</dbReference>
<dbReference type="InterPro" id="IPR006153">
    <property type="entry name" value="Cation/H_exchanger_TM"/>
</dbReference>
<gene>
    <name evidence="14" type="ORF">APE01nite_09280</name>
</gene>
<sequence>MLTVQTILLLLWLAALSSLVATACRQKVPQPIILIVLGVGAALGGLHIGIRPELFMFVFLPPLLFADAFRMPLREFREMRRAILFLAFGLVILNTIICGYIIHWILPVFSLPVCFTLAAALSPTDTVAVSSLLQGRRVPGRLLQLLSGEALFNDASGLVCFRFAMADAMTGEFSYRQAFGTFILVAFGGLFIGAFVAWVASRINHELIRRRLDEARSQIVLVLLLPFAMYAAAEAAGCSGILAAVAGCMVLKLSGSVEEAATMTRLQANTVWNIISYVFNALIFLFLGLQLPSLVVSARDLAHAHHAAFWQYGVLVLEVYGAMLIMRLFGLLLCEAGRWAGARLNHMPYERTGFAANMLLTLAGVRGAVTLAAVLSLPMGLDGAAAFPARESVVVIATGVIILSLICAGVGIPFCLRFIPPELVDKNAQEENLARQKLIRAALGVLRKVHDAAVLEAPSAQLAAPQAEGASVTPAAAPAGHATSDTAGAPCPPGPSEADCLLRREVSDRLIQLYESRLDEEDATPRIGLEDRRSAVRHARLELALRLQVLRMERQVMHQMVTRREINDQTEWKLQQELDYEEQVIRYQSLRLPREE</sequence>
<evidence type="ECO:0000256" key="10">
    <source>
        <dbReference type="RuleBase" id="RU366002"/>
    </source>
</evidence>
<evidence type="ECO:0000256" key="3">
    <source>
        <dbReference type="ARBA" id="ARBA00022475"/>
    </source>
</evidence>
<dbReference type="InterPro" id="IPR018422">
    <property type="entry name" value="Cation/H_exchanger_CPA1"/>
</dbReference>
<keyword evidence="3" id="KW-1003">Cell membrane</keyword>
<protein>
    <submittedName>
        <fullName evidence="14">Sodium/hydrogen antiporter</fullName>
    </submittedName>
</protein>
<evidence type="ECO:0000256" key="4">
    <source>
        <dbReference type="ARBA" id="ARBA00022692"/>
    </source>
</evidence>
<feature type="transmembrane region" description="Helical" evidence="10">
    <location>
        <begin position="354"/>
        <end position="381"/>
    </location>
</feature>
<dbReference type="EMBL" id="BJMV01000003">
    <property type="protein sequence ID" value="GEB85131.1"/>
    <property type="molecule type" value="Genomic_DNA"/>
</dbReference>
<organism evidence="14 15">
    <name type="scientific">Acetobacter peroxydans</name>
    <dbReference type="NCBI Taxonomy" id="104098"/>
    <lineage>
        <taxon>Bacteria</taxon>
        <taxon>Pseudomonadati</taxon>
        <taxon>Pseudomonadota</taxon>
        <taxon>Alphaproteobacteria</taxon>
        <taxon>Acetobacterales</taxon>
        <taxon>Acetobacteraceae</taxon>
        <taxon>Acetobacter</taxon>
    </lineage>
</organism>
<evidence type="ECO:0000256" key="12">
    <source>
        <dbReference type="SAM" id="SignalP"/>
    </source>
</evidence>
<dbReference type="NCBIfam" id="TIGR00831">
    <property type="entry name" value="a_cpa1"/>
    <property type="match status" value="1"/>
</dbReference>
<dbReference type="Pfam" id="PF00999">
    <property type="entry name" value="Na_H_Exchanger"/>
    <property type="match status" value="1"/>
</dbReference>
<keyword evidence="10" id="KW-0050">Antiport</keyword>
<evidence type="ECO:0000313" key="14">
    <source>
        <dbReference type="EMBL" id="GEB85131.1"/>
    </source>
</evidence>
<dbReference type="AlphaFoldDB" id="A0A4Y3TQ27"/>
<dbReference type="GO" id="GO:0051453">
    <property type="term" value="P:regulation of intracellular pH"/>
    <property type="evidence" value="ECO:0007669"/>
    <property type="project" value="TreeGrafter"/>
</dbReference>
<keyword evidence="8 10" id="KW-0472">Membrane</keyword>
<proteinExistence type="inferred from homology"/>
<evidence type="ECO:0000256" key="6">
    <source>
        <dbReference type="ARBA" id="ARBA00023053"/>
    </source>
</evidence>
<feature type="transmembrane region" description="Helical" evidence="10">
    <location>
        <begin position="178"/>
        <end position="199"/>
    </location>
</feature>
<reference evidence="14 15" key="1">
    <citation type="submission" date="2019-06" db="EMBL/GenBank/DDBJ databases">
        <title>Whole genome shotgun sequence of Acetobacter peroxydans NBRC 13755.</title>
        <authorList>
            <person name="Hosoyama A."/>
            <person name="Uohara A."/>
            <person name="Ohji S."/>
            <person name="Ichikawa N."/>
        </authorList>
    </citation>
    <scope>NUCLEOTIDE SEQUENCE [LARGE SCALE GENOMIC DNA]</scope>
    <source>
        <strain evidence="14 15">NBRC 13755</strain>
    </source>
</reference>
<keyword evidence="4 10" id="KW-0812">Transmembrane</keyword>
<evidence type="ECO:0000256" key="11">
    <source>
        <dbReference type="SAM" id="MobiDB-lite"/>
    </source>
</evidence>
<dbReference type="PANTHER" id="PTHR10110:SF86">
    <property type="entry name" value="SODIUM_HYDROGEN EXCHANGER 7"/>
    <property type="match status" value="1"/>
</dbReference>
<feature type="domain" description="Cation/H+ exchanger transmembrane" evidence="13">
    <location>
        <begin position="16"/>
        <end position="416"/>
    </location>
</feature>
<feature type="chain" id="PRO_5021411143" evidence="12">
    <location>
        <begin position="24"/>
        <end position="596"/>
    </location>
</feature>
<keyword evidence="9 10" id="KW-0739">Sodium transport</keyword>
<dbReference type="GO" id="GO:0015386">
    <property type="term" value="F:potassium:proton antiporter activity"/>
    <property type="evidence" value="ECO:0007669"/>
    <property type="project" value="TreeGrafter"/>
</dbReference>
<keyword evidence="12" id="KW-0732">Signal</keyword>
<dbReference type="PANTHER" id="PTHR10110">
    <property type="entry name" value="SODIUM/HYDROGEN EXCHANGER"/>
    <property type="match status" value="1"/>
</dbReference>
<keyword evidence="15" id="KW-1185">Reference proteome</keyword>
<feature type="signal peptide" evidence="12">
    <location>
        <begin position="1"/>
        <end position="23"/>
    </location>
</feature>
<feature type="transmembrane region" description="Helical" evidence="10">
    <location>
        <begin position="32"/>
        <end position="61"/>
    </location>
</feature>
<evidence type="ECO:0000256" key="5">
    <source>
        <dbReference type="ARBA" id="ARBA00022989"/>
    </source>
</evidence>
<feature type="transmembrane region" description="Helical" evidence="10">
    <location>
        <begin position="82"/>
        <end position="102"/>
    </location>
</feature>
<comment type="similarity">
    <text evidence="10">Belongs to the monovalent cation:proton antiporter 1 (CPA1) transporter (TC 2.A.36) family.</text>
</comment>
<keyword evidence="10" id="KW-0997">Cell inner membrane</keyword>
<dbReference type="GO" id="GO:0005886">
    <property type="term" value="C:plasma membrane"/>
    <property type="evidence" value="ECO:0007669"/>
    <property type="project" value="UniProtKB-SubCell"/>
</dbReference>
<dbReference type="InterPro" id="IPR004705">
    <property type="entry name" value="Cation/H_exchanger_CPA1_bac"/>
</dbReference>
<comment type="subcellular location">
    <subcellularLocation>
        <location evidence="10">Cell inner membrane</location>
        <topology evidence="10">Multi-pass membrane protein</topology>
    </subcellularLocation>
    <subcellularLocation>
        <location evidence="1">Cell membrane</location>
        <topology evidence="1">Multi-pass membrane protein</topology>
    </subcellularLocation>
</comment>
<evidence type="ECO:0000259" key="13">
    <source>
        <dbReference type="Pfam" id="PF00999"/>
    </source>
</evidence>
<feature type="transmembrane region" description="Helical" evidence="10">
    <location>
        <begin position="393"/>
        <end position="416"/>
    </location>
</feature>
<evidence type="ECO:0000256" key="2">
    <source>
        <dbReference type="ARBA" id="ARBA00022448"/>
    </source>
</evidence>
<comment type="caution">
    <text evidence="10">Lacks conserved residue(s) required for the propagation of feature annotation.</text>
</comment>
<feature type="region of interest" description="Disordered" evidence="11">
    <location>
        <begin position="473"/>
        <end position="496"/>
    </location>
</feature>
<feature type="transmembrane region" description="Helical" evidence="10">
    <location>
        <begin position="271"/>
        <end position="289"/>
    </location>
</feature>
<evidence type="ECO:0000256" key="9">
    <source>
        <dbReference type="ARBA" id="ARBA00023201"/>
    </source>
</evidence>
<evidence type="ECO:0000256" key="1">
    <source>
        <dbReference type="ARBA" id="ARBA00004651"/>
    </source>
</evidence>
<accession>A0A4Y3TQ27</accession>
<dbReference type="GO" id="GO:0098719">
    <property type="term" value="P:sodium ion import across plasma membrane"/>
    <property type="evidence" value="ECO:0007669"/>
    <property type="project" value="TreeGrafter"/>
</dbReference>
<keyword evidence="6 10" id="KW-0915">Sodium</keyword>
<evidence type="ECO:0000256" key="8">
    <source>
        <dbReference type="ARBA" id="ARBA00023136"/>
    </source>
</evidence>
<feature type="transmembrane region" description="Helical" evidence="10">
    <location>
        <begin position="309"/>
        <end position="333"/>
    </location>
</feature>
<name>A0A4Y3TQ27_9PROT</name>
<comment type="caution">
    <text evidence="14">The sequence shown here is derived from an EMBL/GenBank/DDBJ whole genome shotgun (WGS) entry which is preliminary data.</text>
</comment>
<evidence type="ECO:0000256" key="7">
    <source>
        <dbReference type="ARBA" id="ARBA00023065"/>
    </source>
</evidence>
<evidence type="ECO:0000313" key="15">
    <source>
        <dbReference type="Proteomes" id="UP000317730"/>
    </source>
</evidence>
<dbReference type="OrthoDB" id="9809206at2"/>